<dbReference type="EMBL" id="DF933830">
    <property type="protein sequence ID" value="GAM39365.1"/>
    <property type="molecule type" value="Genomic_DNA"/>
</dbReference>
<reference evidence="6" key="1">
    <citation type="journal article" date="2015" name="Genome Announc.">
        <title>Draft genome sequence of Talaromyces cellulolyticus strain Y-94, a source of lignocellulosic biomass-degrading enzymes.</title>
        <authorList>
            <person name="Fujii T."/>
            <person name="Koike H."/>
            <person name="Sawayama S."/>
            <person name="Yano S."/>
            <person name="Inoue H."/>
        </authorList>
    </citation>
    <scope>NUCLEOTIDE SEQUENCE [LARGE SCALE GENOMIC DNA]</scope>
    <source>
        <strain evidence="6">Y-94</strain>
    </source>
</reference>
<dbReference type="AlphaFoldDB" id="A0A6V8HGC9"/>
<gene>
    <name evidence="5" type="ORF">TCE0_034f10855</name>
</gene>
<dbReference type="Pfam" id="PF04828">
    <property type="entry name" value="GFA"/>
    <property type="match status" value="1"/>
</dbReference>
<evidence type="ECO:0000259" key="4">
    <source>
        <dbReference type="Pfam" id="PF04828"/>
    </source>
</evidence>
<keyword evidence="6" id="KW-1185">Reference proteome</keyword>
<dbReference type="InterPro" id="IPR011057">
    <property type="entry name" value="Mss4-like_sf"/>
</dbReference>
<dbReference type="PANTHER" id="PTHR43591:SF31">
    <property type="entry name" value="LAEA-LIKE, PUTATIVE (AFU_ORTHOLOGUE AFUA_8G01930)-RELATED"/>
    <property type="match status" value="1"/>
</dbReference>
<dbReference type="SUPFAM" id="SSF51316">
    <property type="entry name" value="Mss4-like"/>
    <property type="match status" value="1"/>
</dbReference>
<dbReference type="GO" id="GO:0008168">
    <property type="term" value="F:methyltransferase activity"/>
    <property type="evidence" value="ECO:0007669"/>
    <property type="project" value="TreeGrafter"/>
</dbReference>
<evidence type="ECO:0000256" key="1">
    <source>
        <dbReference type="ARBA" id="ARBA00005495"/>
    </source>
</evidence>
<dbReference type="InterPro" id="IPR029063">
    <property type="entry name" value="SAM-dependent_MTases_sf"/>
</dbReference>
<accession>A0A6V8HGC9</accession>
<dbReference type="Gene3D" id="3.90.1590.10">
    <property type="entry name" value="glutathione-dependent formaldehyde- activating enzyme (gfa)"/>
    <property type="match status" value="1"/>
</dbReference>
<proteinExistence type="inferred from homology"/>
<protein>
    <recommendedName>
        <fullName evidence="4">CENP-V/GFA domain-containing protein</fullName>
    </recommendedName>
</protein>
<dbReference type="GO" id="GO:0046872">
    <property type="term" value="F:metal ion binding"/>
    <property type="evidence" value="ECO:0007669"/>
    <property type="project" value="UniProtKB-KW"/>
</dbReference>
<name>A0A6V8HGC9_TALPI</name>
<evidence type="ECO:0000313" key="6">
    <source>
        <dbReference type="Proteomes" id="UP000053095"/>
    </source>
</evidence>
<organism evidence="5 6">
    <name type="scientific">Talaromyces pinophilus</name>
    <name type="common">Penicillium pinophilum</name>
    <dbReference type="NCBI Taxonomy" id="128442"/>
    <lineage>
        <taxon>Eukaryota</taxon>
        <taxon>Fungi</taxon>
        <taxon>Dikarya</taxon>
        <taxon>Ascomycota</taxon>
        <taxon>Pezizomycotina</taxon>
        <taxon>Eurotiomycetes</taxon>
        <taxon>Eurotiomycetidae</taxon>
        <taxon>Eurotiales</taxon>
        <taxon>Trichocomaceae</taxon>
        <taxon>Talaromyces</taxon>
        <taxon>Talaromyces sect. Talaromyces</taxon>
    </lineage>
</organism>
<evidence type="ECO:0000256" key="2">
    <source>
        <dbReference type="ARBA" id="ARBA00022723"/>
    </source>
</evidence>
<dbReference type="InterPro" id="IPR006913">
    <property type="entry name" value="CENP-V/GFA"/>
</dbReference>
<keyword evidence="3" id="KW-0862">Zinc</keyword>
<dbReference type="GO" id="GO:0016846">
    <property type="term" value="F:carbon-sulfur lyase activity"/>
    <property type="evidence" value="ECO:0007669"/>
    <property type="project" value="InterPro"/>
</dbReference>
<comment type="caution">
    <text evidence="5">The sequence shown here is derived from an EMBL/GenBank/DDBJ whole genome shotgun (WGS) entry which is preliminary data.</text>
</comment>
<dbReference type="Pfam" id="PF13489">
    <property type="entry name" value="Methyltransf_23"/>
    <property type="match status" value="1"/>
</dbReference>
<sequence length="543" mass="60877">MGDVSPEDGMWVISTSLFEKDESIFQIKTHVFTESALGGGLNDWLPQIGDRKLRIWNPDDGSAAPGQPQVEYGGADGREDRLRAQCHCGGVSFTIPRPNEDDLASPAISSFLSPIDKTKWVGSLDICDDCRGTSGSHIMAWAFIPLDRCEPKIKPDLLIGTSKTFISSAGVLRSFCGRCGATVFYSCDERRPNDRENVVDVAIGILRAPEGVKAENWLIWRTGRIANYESGLSGDSSSYQTSLASSVLEYRYEPNDDQEQDRMDLLHHVYRMLLKGELHSAPITKTPQRVLDLGTGTGIWAIDFADQYPSAQVLGKFQFFLDLSSLANSHEQNTNTLAGNDLSAIQPQWTPPNCSFEIDDFEADWPFTRPFDYIHGRELAGSVKDFDKLFAQAYANLKSGGFLEMQSFRIEIFADDDSLDKAVFTKQWVSLLQEAAIKHGKPMANMDEWPDKMKKAGFEDVRVHILKVPMNPWPKDPKQKAIGQYMQFEQEQAAPGYTNALLSRILGWSKEEIDVLLAHVITELRDRSIHQYAKAYLIYGRKP</sequence>
<feature type="domain" description="CENP-V/GFA" evidence="4">
    <location>
        <begin position="125"/>
        <end position="215"/>
    </location>
</feature>
<dbReference type="Gene3D" id="3.40.50.150">
    <property type="entry name" value="Vaccinia Virus protein VP39"/>
    <property type="match status" value="1"/>
</dbReference>
<dbReference type="Proteomes" id="UP000053095">
    <property type="component" value="Unassembled WGS sequence"/>
</dbReference>
<evidence type="ECO:0000256" key="3">
    <source>
        <dbReference type="ARBA" id="ARBA00022833"/>
    </source>
</evidence>
<keyword evidence="2" id="KW-0479">Metal-binding</keyword>
<dbReference type="SUPFAM" id="SSF53335">
    <property type="entry name" value="S-adenosyl-L-methionine-dependent methyltransferases"/>
    <property type="match status" value="1"/>
</dbReference>
<comment type="similarity">
    <text evidence="1">Belongs to the Gfa family.</text>
</comment>
<evidence type="ECO:0000313" key="5">
    <source>
        <dbReference type="EMBL" id="GAM39365.1"/>
    </source>
</evidence>
<dbReference type="PANTHER" id="PTHR43591">
    <property type="entry name" value="METHYLTRANSFERASE"/>
    <property type="match status" value="1"/>
</dbReference>
<dbReference type="CDD" id="cd02440">
    <property type="entry name" value="AdoMet_MTases"/>
    <property type="match status" value="1"/>
</dbReference>